<dbReference type="EMBL" id="CAJFDH010000005">
    <property type="protein sequence ID" value="CAD5223283.1"/>
    <property type="molecule type" value="Genomic_DNA"/>
</dbReference>
<evidence type="ECO:0000256" key="1">
    <source>
        <dbReference type="SAM" id="MobiDB-lite"/>
    </source>
</evidence>
<dbReference type="Proteomes" id="UP000783686">
    <property type="component" value="Unassembled WGS sequence"/>
</dbReference>
<evidence type="ECO:0000256" key="2">
    <source>
        <dbReference type="SAM" id="Phobius"/>
    </source>
</evidence>
<dbReference type="Proteomes" id="UP000614601">
    <property type="component" value="Unassembled WGS sequence"/>
</dbReference>
<evidence type="ECO:0000313" key="4">
    <source>
        <dbReference type="Proteomes" id="UP000614601"/>
    </source>
</evidence>
<feature type="transmembrane region" description="Helical" evidence="2">
    <location>
        <begin position="6"/>
        <end position="25"/>
    </location>
</feature>
<accession>A0A811L2H4</accession>
<keyword evidence="2" id="KW-1133">Transmembrane helix</keyword>
<reference evidence="3" key="1">
    <citation type="submission" date="2020-09" db="EMBL/GenBank/DDBJ databases">
        <authorList>
            <person name="Kikuchi T."/>
        </authorList>
    </citation>
    <scope>NUCLEOTIDE SEQUENCE</scope>
    <source>
        <strain evidence="3">SH1</strain>
    </source>
</reference>
<name>A0A811L2H4_9BILA</name>
<keyword evidence="2" id="KW-0472">Membrane</keyword>
<keyword evidence="4" id="KW-1185">Reference proteome</keyword>
<dbReference type="EMBL" id="CAJFCW020000005">
    <property type="protein sequence ID" value="CAG9117441.1"/>
    <property type="molecule type" value="Genomic_DNA"/>
</dbReference>
<proteinExistence type="predicted"/>
<comment type="caution">
    <text evidence="3">The sequence shown here is derived from an EMBL/GenBank/DDBJ whole genome shotgun (WGS) entry which is preliminary data.</text>
</comment>
<sequence length="120" mass="12848">MYDVVSCTMSIFGIVLLNTVLFVNCQKKVKNEKLSGNPENRGYKPGHLPDFADPDEKSTDTFYGIKSAQAFPAKNPDGTPNNVGQTSSKTTNTTVGRTTTTGSGAKRSKQLSASKGKRAT</sequence>
<gene>
    <name evidence="3" type="ORF">BOKJ2_LOCUS10066</name>
</gene>
<protein>
    <submittedName>
        <fullName evidence="3">Uncharacterized protein</fullName>
    </submittedName>
</protein>
<evidence type="ECO:0000313" key="3">
    <source>
        <dbReference type="EMBL" id="CAD5223283.1"/>
    </source>
</evidence>
<dbReference type="AlphaFoldDB" id="A0A811L2H4"/>
<dbReference type="OrthoDB" id="5875384at2759"/>
<feature type="region of interest" description="Disordered" evidence="1">
    <location>
        <begin position="69"/>
        <end position="120"/>
    </location>
</feature>
<feature type="compositionally biased region" description="Low complexity" evidence="1">
    <location>
        <begin position="86"/>
        <end position="104"/>
    </location>
</feature>
<feature type="region of interest" description="Disordered" evidence="1">
    <location>
        <begin position="30"/>
        <end position="56"/>
    </location>
</feature>
<keyword evidence="2" id="KW-0812">Transmembrane</keyword>
<organism evidence="3 4">
    <name type="scientific">Bursaphelenchus okinawaensis</name>
    <dbReference type="NCBI Taxonomy" id="465554"/>
    <lineage>
        <taxon>Eukaryota</taxon>
        <taxon>Metazoa</taxon>
        <taxon>Ecdysozoa</taxon>
        <taxon>Nematoda</taxon>
        <taxon>Chromadorea</taxon>
        <taxon>Rhabditida</taxon>
        <taxon>Tylenchina</taxon>
        <taxon>Tylenchomorpha</taxon>
        <taxon>Aphelenchoidea</taxon>
        <taxon>Aphelenchoididae</taxon>
        <taxon>Bursaphelenchus</taxon>
    </lineage>
</organism>